<evidence type="ECO:0000313" key="9">
    <source>
        <dbReference type="Proteomes" id="UP001157974"/>
    </source>
</evidence>
<dbReference type="Pfam" id="PF05462">
    <property type="entry name" value="Dicty_CAR"/>
    <property type="match status" value="1"/>
</dbReference>
<dbReference type="PROSITE" id="PS50261">
    <property type="entry name" value="G_PROTEIN_RECEP_F2_4"/>
    <property type="match status" value="1"/>
</dbReference>
<evidence type="ECO:0000256" key="3">
    <source>
        <dbReference type="ARBA" id="ARBA00022989"/>
    </source>
</evidence>
<comment type="subcellular location">
    <subcellularLocation>
        <location evidence="1">Membrane</location>
        <topology evidence="1">Multi-pass membrane protein</topology>
    </subcellularLocation>
</comment>
<dbReference type="SUPFAM" id="SSF81321">
    <property type="entry name" value="Family A G protein-coupled receptor-like"/>
    <property type="match status" value="1"/>
</dbReference>
<keyword evidence="4 6" id="KW-0472">Membrane</keyword>
<evidence type="ECO:0000259" key="7">
    <source>
        <dbReference type="PROSITE" id="PS50261"/>
    </source>
</evidence>
<dbReference type="Gene3D" id="1.20.1070.10">
    <property type="entry name" value="Rhodopsin 7-helix transmembrane proteins"/>
    <property type="match status" value="1"/>
</dbReference>
<dbReference type="GO" id="GO:0007166">
    <property type="term" value="P:cell surface receptor signaling pathway"/>
    <property type="evidence" value="ECO:0007669"/>
    <property type="project" value="InterPro"/>
</dbReference>
<dbReference type="PANTHER" id="PTHR23112:SF0">
    <property type="entry name" value="TRANSMEMBRANE PROTEIN 116"/>
    <property type="match status" value="1"/>
</dbReference>
<keyword evidence="2 6" id="KW-0812">Transmembrane</keyword>
<feature type="domain" description="G-protein coupled receptors family 2 profile 2" evidence="7">
    <location>
        <begin position="12"/>
        <end position="267"/>
    </location>
</feature>
<organism evidence="8 9">
    <name type="scientific">Rhodosorus marinus</name>
    <dbReference type="NCBI Taxonomy" id="101924"/>
    <lineage>
        <taxon>Eukaryota</taxon>
        <taxon>Rhodophyta</taxon>
        <taxon>Stylonematophyceae</taxon>
        <taxon>Stylonematales</taxon>
        <taxon>Stylonemataceae</taxon>
        <taxon>Rhodosorus</taxon>
    </lineage>
</organism>
<dbReference type="PANTHER" id="PTHR23112">
    <property type="entry name" value="G PROTEIN-COUPLED RECEPTOR 157-RELATED"/>
    <property type="match status" value="1"/>
</dbReference>
<feature type="transmembrane region" description="Helical" evidence="6">
    <location>
        <begin position="88"/>
        <end position="109"/>
    </location>
</feature>
<dbReference type="EMBL" id="JAMWBK010000004">
    <property type="protein sequence ID" value="KAJ8905536.1"/>
    <property type="molecule type" value="Genomic_DNA"/>
</dbReference>
<feature type="transmembrane region" description="Helical" evidence="6">
    <location>
        <begin position="116"/>
        <end position="138"/>
    </location>
</feature>
<evidence type="ECO:0000256" key="1">
    <source>
        <dbReference type="ARBA" id="ARBA00004141"/>
    </source>
</evidence>
<comment type="caution">
    <text evidence="8">The sequence shown here is derived from an EMBL/GenBank/DDBJ whole genome shotgun (WGS) entry which is preliminary data.</text>
</comment>
<evidence type="ECO:0000256" key="4">
    <source>
        <dbReference type="ARBA" id="ARBA00023136"/>
    </source>
</evidence>
<evidence type="ECO:0000256" key="6">
    <source>
        <dbReference type="SAM" id="Phobius"/>
    </source>
</evidence>
<dbReference type="GO" id="GO:0005886">
    <property type="term" value="C:plasma membrane"/>
    <property type="evidence" value="ECO:0007669"/>
    <property type="project" value="TreeGrafter"/>
</dbReference>
<dbReference type="InterPro" id="IPR017981">
    <property type="entry name" value="GPCR_2-like_7TM"/>
</dbReference>
<protein>
    <recommendedName>
        <fullName evidence="7">G-protein coupled receptors family 2 profile 2 domain-containing protein</fullName>
    </recommendedName>
</protein>
<feature type="transmembrane region" description="Helical" evidence="6">
    <location>
        <begin position="158"/>
        <end position="186"/>
    </location>
</feature>
<dbReference type="GO" id="GO:0004930">
    <property type="term" value="F:G protein-coupled receptor activity"/>
    <property type="evidence" value="ECO:0007669"/>
    <property type="project" value="InterPro"/>
</dbReference>
<dbReference type="Proteomes" id="UP001157974">
    <property type="component" value="Unassembled WGS sequence"/>
</dbReference>
<feature type="transmembrane region" description="Helical" evidence="6">
    <location>
        <begin position="12"/>
        <end position="36"/>
    </location>
</feature>
<proteinExistence type="predicted"/>
<dbReference type="GO" id="GO:0007189">
    <property type="term" value="P:adenylate cyclase-activating G protein-coupled receptor signaling pathway"/>
    <property type="evidence" value="ECO:0007669"/>
    <property type="project" value="TreeGrafter"/>
</dbReference>
<evidence type="ECO:0000256" key="5">
    <source>
        <dbReference type="SAM" id="MobiDB-lite"/>
    </source>
</evidence>
<evidence type="ECO:0000256" key="2">
    <source>
        <dbReference type="ARBA" id="ARBA00022692"/>
    </source>
</evidence>
<gene>
    <name evidence="8" type="ORF">NDN08_002043</name>
</gene>
<accession>A0AAV8UVJ6</accession>
<dbReference type="PRINTS" id="PR02001">
    <property type="entry name" value="GCR1CAMPR"/>
</dbReference>
<reference evidence="8 9" key="1">
    <citation type="journal article" date="2023" name="Nat. Commun.">
        <title>Origin of minicircular mitochondrial genomes in red algae.</title>
        <authorList>
            <person name="Lee Y."/>
            <person name="Cho C.H."/>
            <person name="Lee Y.M."/>
            <person name="Park S.I."/>
            <person name="Yang J.H."/>
            <person name="West J.A."/>
            <person name="Bhattacharya D."/>
            <person name="Yoon H.S."/>
        </authorList>
    </citation>
    <scope>NUCLEOTIDE SEQUENCE [LARGE SCALE GENOMIC DNA]</scope>
    <source>
        <strain evidence="8 9">CCMP1338</strain>
        <tissue evidence="8">Whole cell</tissue>
    </source>
</reference>
<sequence length="319" mass="36668">MANLSQSQIDQLYLVMVICGGISFAFSFIVLLAHIFLRKSQRRFNDPVLWLSFCCLMMPVFTLKIGNWGTEWCVGEAAGNQFFNVASFLWVTCIAHQLYQVLCCDLPIVSNKYLPAYHLLCWGIPLITVALLLFFGHFETETEDVGWCWIESGPWRFTLFYIPMFILMLINCVAYVFIIWTVYGKYKRALDVQGRGPESQNFAKQTIVWGLKASLYPVVFLGVRTGSTINRIYEIFGSNPNFGLKVIHVLCSGLQGFFYALVYIYNERVLARLRRSCEPAAHGFESDYSYPYASSNYSEESEFDDSFPNEGQDQYELRT</sequence>
<dbReference type="AlphaFoldDB" id="A0AAV8UVJ6"/>
<feature type="transmembrane region" description="Helical" evidence="6">
    <location>
        <begin position="246"/>
        <end position="265"/>
    </location>
</feature>
<dbReference type="GO" id="GO:0030552">
    <property type="term" value="F:cAMP binding"/>
    <property type="evidence" value="ECO:0007669"/>
    <property type="project" value="InterPro"/>
</dbReference>
<dbReference type="InterPro" id="IPR022343">
    <property type="entry name" value="GCR1-cAMP_receptor"/>
</dbReference>
<name>A0AAV8UVJ6_9RHOD</name>
<dbReference type="PRINTS" id="PR00247">
    <property type="entry name" value="GPCRCAMP"/>
</dbReference>
<dbReference type="InterPro" id="IPR000848">
    <property type="entry name" value="GPCR_cAMP"/>
</dbReference>
<feature type="transmembrane region" description="Helical" evidence="6">
    <location>
        <begin position="48"/>
        <end position="68"/>
    </location>
</feature>
<feature type="region of interest" description="Disordered" evidence="5">
    <location>
        <begin position="295"/>
        <end position="319"/>
    </location>
</feature>
<evidence type="ECO:0000313" key="8">
    <source>
        <dbReference type="EMBL" id="KAJ8905536.1"/>
    </source>
</evidence>
<keyword evidence="3 6" id="KW-1133">Transmembrane helix</keyword>
<keyword evidence="9" id="KW-1185">Reference proteome</keyword>